<dbReference type="InterPro" id="IPR018712">
    <property type="entry name" value="Tle1-like_cat"/>
</dbReference>
<evidence type="ECO:0000313" key="2">
    <source>
        <dbReference type="EMBL" id="EPB82292.1"/>
    </source>
</evidence>
<dbReference type="InterPro" id="IPR029058">
    <property type="entry name" value="AB_hydrolase_fold"/>
</dbReference>
<evidence type="ECO:0000259" key="1">
    <source>
        <dbReference type="Pfam" id="PF09994"/>
    </source>
</evidence>
<keyword evidence="3" id="KW-1185">Reference proteome</keyword>
<accession>S2J2A9</accession>
<proteinExistence type="predicted"/>
<dbReference type="STRING" id="1220926.S2J2A9"/>
<dbReference type="EMBL" id="KE124121">
    <property type="protein sequence ID" value="EPB82292.1"/>
    <property type="molecule type" value="Genomic_DNA"/>
</dbReference>
<dbReference type="PANTHER" id="PTHR33840:SF1">
    <property type="entry name" value="TLE1 PHOSPHOLIPASE DOMAIN-CONTAINING PROTEIN"/>
    <property type="match status" value="1"/>
</dbReference>
<dbReference type="Proteomes" id="UP000014254">
    <property type="component" value="Unassembled WGS sequence"/>
</dbReference>
<dbReference type="AlphaFoldDB" id="S2J2A9"/>
<dbReference type="InParanoid" id="S2J2A9"/>
<name>S2J2A9_MUCC1</name>
<organism evidence="2 3">
    <name type="scientific">Mucor circinelloides f. circinelloides (strain 1006PhL)</name>
    <name type="common">Mucormycosis agent</name>
    <name type="synonym">Calyptromyces circinelloides</name>
    <dbReference type="NCBI Taxonomy" id="1220926"/>
    <lineage>
        <taxon>Eukaryota</taxon>
        <taxon>Fungi</taxon>
        <taxon>Fungi incertae sedis</taxon>
        <taxon>Mucoromycota</taxon>
        <taxon>Mucoromycotina</taxon>
        <taxon>Mucoromycetes</taxon>
        <taxon>Mucorales</taxon>
        <taxon>Mucorineae</taxon>
        <taxon>Mucoraceae</taxon>
        <taxon>Mucor</taxon>
    </lineage>
</organism>
<dbReference type="Gene3D" id="3.40.50.1820">
    <property type="entry name" value="alpha/beta hydrolase"/>
    <property type="match status" value="1"/>
</dbReference>
<dbReference type="SUPFAM" id="SSF53474">
    <property type="entry name" value="alpha/beta-Hydrolases"/>
    <property type="match status" value="1"/>
</dbReference>
<dbReference type="Pfam" id="PF09994">
    <property type="entry name" value="T6SS_Tle1-like_cat"/>
    <property type="match status" value="1"/>
</dbReference>
<protein>
    <recommendedName>
        <fullName evidence="1">T6SS Phospholipase effector Tle1-like catalytic domain-containing protein</fullName>
    </recommendedName>
</protein>
<gene>
    <name evidence="2" type="ORF">HMPREF1544_10972</name>
</gene>
<reference evidence="3" key="1">
    <citation type="submission" date="2013-05" db="EMBL/GenBank/DDBJ databases">
        <title>The Genome sequence of Mucor circinelloides f. circinelloides 1006PhL.</title>
        <authorList>
            <consortium name="The Broad Institute Genomics Platform"/>
            <person name="Cuomo C."/>
            <person name="Earl A."/>
            <person name="Findley K."/>
            <person name="Lee S.C."/>
            <person name="Walker B."/>
            <person name="Young S."/>
            <person name="Zeng Q."/>
            <person name="Gargeya S."/>
            <person name="Fitzgerald M."/>
            <person name="Haas B."/>
            <person name="Abouelleil A."/>
            <person name="Allen A.W."/>
            <person name="Alvarado L."/>
            <person name="Arachchi H.M."/>
            <person name="Berlin A.M."/>
            <person name="Chapman S.B."/>
            <person name="Gainer-Dewar J."/>
            <person name="Goldberg J."/>
            <person name="Griggs A."/>
            <person name="Gujja S."/>
            <person name="Hansen M."/>
            <person name="Howarth C."/>
            <person name="Imamovic A."/>
            <person name="Ireland A."/>
            <person name="Larimer J."/>
            <person name="McCowan C."/>
            <person name="Murphy C."/>
            <person name="Pearson M."/>
            <person name="Poon T.W."/>
            <person name="Priest M."/>
            <person name="Roberts A."/>
            <person name="Saif S."/>
            <person name="Shea T."/>
            <person name="Sisk P."/>
            <person name="Sykes S."/>
            <person name="Wortman J."/>
            <person name="Nusbaum C."/>
            <person name="Birren B."/>
        </authorList>
    </citation>
    <scope>NUCLEOTIDE SEQUENCE [LARGE SCALE GENOMIC DNA]</scope>
    <source>
        <strain evidence="3">1006PhL</strain>
    </source>
</reference>
<sequence length="381" mass="43846">MLKIATVDSQSNLIKQSRQRRIIVCLDGTWETPQEKTNVYKFYNNISLDNAADGWEYITGYYPGLGTNGNFPLLGGIFGYGISNQIINAYEFICRNYKASHDEIWLIGFSRGGMYSSYAARSLSGMIYNVGLLPKDKLSNSNQAYELYRDRCDASRPMNELAIKFRQDNQCRLPLIHFLGCFDTVGALGVPKLPWYLGGSTFYSLFLGLHGFHDTKLTPIVRNAYHAISIHDQRAWFSPTLMHFSEVAPDHHQSLEQVWFPGMHGDVGGQEVGTYNNLLSCHSLHWMMNRARKNGLKFKNNETTCSSADHHFIYDDSYNSSIIYKLMPRQDRVIAKDEVTDDYRLSQLYENGEFSSYLTQEQLSMYKSKTLKEFYKHYNDQ</sequence>
<dbReference type="PANTHER" id="PTHR33840">
    <property type="match status" value="1"/>
</dbReference>
<evidence type="ECO:0000313" key="3">
    <source>
        <dbReference type="Proteomes" id="UP000014254"/>
    </source>
</evidence>
<dbReference type="OMA" id="DNALAWM"/>
<dbReference type="VEuPathDB" id="FungiDB:HMPREF1544_10972"/>
<dbReference type="eggNOG" id="ENOG502QSYI">
    <property type="taxonomic scope" value="Eukaryota"/>
</dbReference>
<feature type="domain" description="T6SS Phospholipase effector Tle1-like catalytic" evidence="1">
    <location>
        <begin position="20"/>
        <end position="289"/>
    </location>
</feature>
<dbReference type="OrthoDB" id="59699at2759"/>